<dbReference type="InterPro" id="IPR020846">
    <property type="entry name" value="MFS_dom"/>
</dbReference>
<feature type="transmembrane region" description="Helical" evidence="6">
    <location>
        <begin position="95"/>
        <end position="114"/>
    </location>
</feature>
<dbReference type="AlphaFoldDB" id="A0A2N5XK97"/>
<evidence type="ECO:0000256" key="4">
    <source>
        <dbReference type="ARBA" id="ARBA00022989"/>
    </source>
</evidence>
<evidence type="ECO:0000313" key="8">
    <source>
        <dbReference type="EMBL" id="PLW74936.1"/>
    </source>
</evidence>
<dbReference type="InterPro" id="IPR036259">
    <property type="entry name" value="MFS_trans_sf"/>
</dbReference>
<keyword evidence="4 6" id="KW-1133">Transmembrane helix</keyword>
<feature type="transmembrane region" description="Helical" evidence="6">
    <location>
        <begin position="326"/>
        <end position="346"/>
    </location>
</feature>
<dbReference type="Proteomes" id="UP000234881">
    <property type="component" value="Unassembled WGS sequence"/>
</dbReference>
<keyword evidence="5 6" id="KW-0472">Membrane</keyword>
<evidence type="ECO:0000256" key="3">
    <source>
        <dbReference type="ARBA" id="ARBA00022692"/>
    </source>
</evidence>
<keyword evidence="2" id="KW-0813">Transport</keyword>
<comment type="caution">
    <text evidence="8">The sequence shown here is derived from an EMBL/GenBank/DDBJ whole genome shotgun (WGS) entry which is preliminary data.</text>
</comment>
<dbReference type="InterPro" id="IPR011701">
    <property type="entry name" value="MFS"/>
</dbReference>
<comment type="subcellular location">
    <subcellularLocation>
        <location evidence="1">Membrane</location>
        <topology evidence="1">Multi-pass membrane protein</topology>
    </subcellularLocation>
</comment>
<evidence type="ECO:0000256" key="5">
    <source>
        <dbReference type="ARBA" id="ARBA00023136"/>
    </source>
</evidence>
<dbReference type="RefSeq" id="WP_101535836.1">
    <property type="nucleotide sequence ID" value="NZ_PKUQ01000055.1"/>
</dbReference>
<name>A0A2N5XK97_9HYPH</name>
<feature type="transmembrane region" description="Helical" evidence="6">
    <location>
        <begin position="268"/>
        <end position="286"/>
    </location>
</feature>
<dbReference type="SUPFAM" id="SSF103473">
    <property type="entry name" value="MFS general substrate transporter"/>
    <property type="match status" value="1"/>
</dbReference>
<dbReference type="GO" id="GO:0005886">
    <property type="term" value="C:plasma membrane"/>
    <property type="evidence" value="ECO:0007669"/>
    <property type="project" value="TreeGrafter"/>
</dbReference>
<evidence type="ECO:0000256" key="1">
    <source>
        <dbReference type="ARBA" id="ARBA00004141"/>
    </source>
</evidence>
<gene>
    <name evidence="8" type="ORF">C0081_21760</name>
</gene>
<reference evidence="8 9" key="1">
    <citation type="submission" date="2018-01" db="EMBL/GenBank/DDBJ databases">
        <title>The draft genome sequence of Cohaesibacter sp. H1304.</title>
        <authorList>
            <person name="Wang N.-N."/>
            <person name="Du Z.-J."/>
        </authorList>
    </citation>
    <scope>NUCLEOTIDE SEQUENCE [LARGE SCALE GENOMIC DNA]</scope>
    <source>
        <strain evidence="8 9">H1304</strain>
    </source>
</reference>
<evidence type="ECO:0000256" key="2">
    <source>
        <dbReference type="ARBA" id="ARBA00022448"/>
    </source>
</evidence>
<dbReference type="PROSITE" id="PS50850">
    <property type="entry name" value="MFS"/>
    <property type="match status" value="1"/>
</dbReference>
<dbReference type="PANTHER" id="PTHR23502:SF132">
    <property type="entry name" value="POLYAMINE TRANSPORTER 2-RELATED"/>
    <property type="match status" value="1"/>
</dbReference>
<accession>A0A2N5XK97</accession>
<feature type="transmembrane region" description="Helical" evidence="6">
    <location>
        <begin position="358"/>
        <end position="381"/>
    </location>
</feature>
<dbReference type="PANTHER" id="PTHR23502">
    <property type="entry name" value="MAJOR FACILITATOR SUPERFAMILY"/>
    <property type="match status" value="1"/>
</dbReference>
<dbReference type="CDD" id="cd17320">
    <property type="entry name" value="MFS_MdfA_MDR_like"/>
    <property type="match status" value="1"/>
</dbReference>
<keyword evidence="9" id="KW-1185">Reference proteome</keyword>
<dbReference type="OrthoDB" id="9800416at2"/>
<sequence>MIDSKDKMSDPQADKSEPTAASLPFVEFVVLMALMMSLVALSTDAILPSLDIIGHELGHSDPQQLQQVITALFAGLAVGQLVYGPLSDQIGRKKCIYLGLALFVIGNLLSWSSTSFSQLLIGRLLQGFGVAGPRIILMALIRDMFQGRAMARIMSFIMGVFIFVPAIAPIIGQFIAHLAGWRAVFLFVVFLACVAWIWFGIRQRETLPASKRVRVTPSSLWNGTRRVFTTPSCFGYMIAAGFAFGPFMFYISTAQDLFQTTYAVGERFPFFFAGLALSVGLASFLNSKLVMTFGMRKLVNAALMTLICLSSLALILSYQSGFVPPLWLFLMLFSPLFFCMGLLFGNINALAMEDVGQIAGLASAWIGAVSTGLAMTIATLMGQVYDGTILALGGAFMISGLTTLLVVQITERLRAPKSDEAMPV</sequence>
<evidence type="ECO:0000259" key="7">
    <source>
        <dbReference type="PROSITE" id="PS50850"/>
    </source>
</evidence>
<evidence type="ECO:0000313" key="9">
    <source>
        <dbReference type="Proteomes" id="UP000234881"/>
    </source>
</evidence>
<feature type="transmembrane region" description="Helical" evidence="6">
    <location>
        <begin position="233"/>
        <end position="253"/>
    </location>
</feature>
<feature type="transmembrane region" description="Helical" evidence="6">
    <location>
        <begin position="21"/>
        <end position="41"/>
    </location>
</feature>
<feature type="transmembrane region" description="Helical" evidence="6">
    <location>
        <begin position="65"/>
        <end position="83"/>
    </location>
</feature>
<protein>
    <submittedName>
        <fullName evidence="8">Bcr/CflA family drug resistance efflux transporter</fullName>
    </submittedName>
</protein>
<feature type="transmembrane region" description="Helical" evidence="6">
    <location>
        <begin position="298"/>
        <end position="320"/>
    </location>
</feature>
<feature type="transmembrane region" description="Helical" evidence="6">
    <location>
        <begin position="120"/>
        <end position="141"/>
    </location>
</feature>
<keyword evidence="3 6" id="KW-0812">Transmembrane</keyword>
<feature type="transmembrane region" description="Helical" evidence="6">
    <location>
        <begin position="181"/>
        <end position="201"/>
    </location>
</feature>
<feature type="transmembrane region" description="Helical" evidence="6">
    <location>
        <begin position="387"/>
        <end position="407"/>
    </location>
</feature>
<dbReference type="EMBL" id="PKUQ01000055">
    <property type="protein sequence ID" value="PLW74936.1"/>
    <property type="molecule type" value="Genomic_DNA"/>
</dbReference>
<organism evidence="8 9">
    <name type="scientific">Cohaesibacter celericrescens</name>
    <dbReference type="NCBI Taxonomy" id="2067669"/>
    <lineage>
        <taxon>Bacteria</taxon>
        <taxon>Pseudomonadati</taxon>
        <taxon>Pseudomonadota</taxon>
        <taxon>Alphaproteobacteria</taxon>
        <taxon>Hyphomicrobiales</taxon>
        <taxon>Cohaesibacteraceae</taxon>
    </lineage>
</organism>
<evidence type="ECO:0000256" key="6">
    <source>
        <dbReference type="SAM" id="Phobius"/>
    </source>
</evidence>
<dbReference type="Gene3D" id="1.20.1720.10">
    <property type="entry name" value="Multidrug resistance protein D"/>
    <property type="match status" value="1"/>
</dbReference>
<dbReference type="GO" id="GO:0022857">
    <property type="term" value="F:transmembrane transporter activity"/>
    <property type="evidence" value="ECO:0007669"/>
    <property type="project" value="InterPro"/>
</dbReference>
<feature type="transmembrane region" description="Helical" evidence="6">
    <location>
        <begin position="153"/>
        <end position="175"/>
    </location>
</feature>
<feature type="domain" description="Major facilitator superfamily (MFS) profile" evidence="7">
    <location>
        <begin position="28"/>
        <end position="411"/>
    </location>
</feature>
<dbReference type="Pfam" id="PF07690">
    <property type="entry name" value="MFS_1"/>
    <property type="match status" value="1"/>
</dbReference>
<proteinExistence type="predicted"/>